<evidence type="ECO:0000313" key="3">
    <source>
        <dbReference type="EMBL" id="KAG9395566.1"/>
    </source>
</evidence>
<comment type="caution">
    <text evidence="3">The sequence shown here is derived from an EMBL/GenBank/DDBJ whole genome shotgun (WGS) entry which is preliminary data.</text>
</comment>
<sequence>MSEEMDAQMRTARHLQEEIKHYGANESTHQFVPYTSQAGKQSAGQSTNKFSRSALTVDMSSSVEQLSYANASLRGELDAQCLRTEAAEATIESLSTRLKEAQSKLSEQQAVIEEYSSERSQIFDQFKAVEAGNQSLKSELNRLISLHDEQRQAMQREFDQTVREMRVENERRIKHLSEQIDKARAGHNTLTEEMKAARSSQAEEAQGLRAELRAMTMERDNLEAELARVTEEKDAELETLRGALSKSENDRQHALSRMSDLESSRPEASEDLALADSLATAIAKFKAQRESCLAWRERAQALDAQLKTKEAELSATGIDGRRAHMAVKESIVQLNEAASTTQRLRRELHEAQKRVEVLETQLEGLGVLAAKREVDPEKNQLVVEMARLEAERKHLENERMRRQAEVGELRTKVERTSASVE</sequence>
<feature type="compositionally biased region" description="Basic and acidic residues" evidence="2">
    <location>
        <begin position="399"/>
        <end position="415"/>
    </location>
</feature>
<evidence type="ECO:0000313" key="4">
    <source>
        <dbReference type="Proteomes" id="UP000717585"/>
    </source>
</evidence>
<feature type="compositionally biased region" description="Basic and acidic residues" evidence="2">
    <location>
        <begin position="247"/>
        <end position="268"/>
    </location>
</feature>
<evidence type="ECO:0000256" key="1">
    <source>
        <dbReference type="SAM" id="Coils"/>
    </source>
</evidence>
<organism evidence="3 4">
    <name type="scientific">Carpediemonas membranifera</name>
    <dbReference type="NCBI Taxonomy" id="201153"/>
    <lineage>
        <taxon>Eukaryota</taxon>
        <taxon>Metamonada</taxon>
        <taxon>Carpediemonas-like organisms</taxon>
        <taxon>Carpediemonas</taxon>
    </lineage>
</organism>
<accession>A0A8J6AV57</accession>
<feature type="region of interest" description="Disordered" evidence="2">
    <location>
        <begin position="241"/>
        <end position="268"/>
    </location>
</feature>
<evidence type="ECO:0000256" key="2">
    <source>
        <dbReference type="SAM" id="MobiDB-lite"/>
    </source>
</evidence>
<feature type="region of interest" description="Disordered" evidence="2">
    <location>
        <begin position="399"/>
        <end position="421"/>
    </location>
</feature>
<reference evidence="3" key="1">
    <citation type="submission" date="2021-05" db="EMBL/GenBank/DDBJ databases">
        <title>A free-living protist that lacks canonical eukaryotic 1 DNA replication and segregation systems.</title>
        <authorList>
            <person name="Salas-Leiva D.E."/>
            <person name="Tromer E.C."/>
            <person name="Curtis B.A."/>
            <person name="Jerlstrom-Hultqvist J."/>
            <person name="Kolisko M."/>
            <person name="Yi Z."/>
            <person name="Salas-Leiva J.S."/>
            <person name="Gallot-Lavallee L."/>
            <person name="Kops G.J.P.L."/>
            <person name="Archibald J.M."/>
            <person name="Simpson A.G.B."/>
            <person name="Roger A.J."/>
        </authorList>
    </citation>
    <scope>NUCLEOTIDE SEQUENCE</scope>
    <source>
        <strain evidence="3">BICM</strain>
    </source>
</reference>
<dbReference type="Gene3D" id="1.10.287.1490">
    <property type="match status" value="1"/>
</dbReference>
<protein>
    <submittedName>
        <fullName evidence="3">Chromosome partition protein Smc</fullName>
    </submittedName>
</protein>
<keyword evidence="4" id="KW-1185">Reference proteome</keyword>
<dbReference type="AlphaFoldDB" id="A0A8J6AV57"/>
<dbReference type="Proteomes" id="UP000717585">
    <property type="component" value="Unassembled WGS sequence"/>
</dbReference>
<proteinExistence type="predicted"/>
<gene>
    <name evidence="3" type="ORF">J8273_3144</name>
</gene>
<name>A0A8J6AV57_9EUKA</name>
<keyword evidence="1" id="KW-0175">Coiled coil</keyword>
<dbReference type="EMBL" id="JAHDYR010000011">
    <property type="protein sequence ID" value="KAG9395566.1"/>
    <property type="molecule type" value="Genomic_DNA"/>
</dbReference>
<feature type="coiled-coil region" evidence="1">
    <location>
        <begin position="84"/>
        <end position="239"/>
    </location>
</feature>